<dbReference type="AlphaFoldDB" id="A0A158QT23"/>
<feature type="short sequence motif" description="Histidine triad motif" evidence="6 7">
    <location>
        <begin position="382"/>
        <end position="386"/>
    </location>
</feature>
<dbReference type="PROSITE" id="PS01227">
    <property type="entry name" value="UPF0012"/>
    <property type="match status" value="1"/>
</dbReference>
<dbReference type="Gene3D" id="3.60.110.10">
    <property type="entry name" value="Carbon-nitrogen hydrolase"/>
    <property type="match status" value="1"/>
</dbReference>
<dbReference type="GO" id="GO:0000166">
    <property type="term" value="F:nucleotide binding"/>
    <property type="evidence" value="ECO:0007669"/>
    <property type="project" value="UniProtKB-KW"/>
</dbReference>
<dbReference type="SUPFAM" id="SSF54197">
    <property type="entry name" value="HIT-like"/>
    <property type="match status" value="1"/>
</dbReference>
<dbReference type="FunFam" id="3.30.428.10:FF:000011">
    <property type="entry name" value="Fragile histidine triad"/>
    <property type="match status" value="1"/>
</dbReference>
<evidence type="ECO:0000313" key="10">
    <source>
        <dbReference type="EMBL" id="VDD75887.1"/>
    </source>
</evidence>
<feature type="domain" description="CN hydrolase" evidence="8">
    <location>
        <begin position="1"/>
        <end position="243"/>
    </location>
</feature>
<evidence type="ECO:0000259" key="8">
    <source>
        <dbReference type="PROSITE" id="PS50263"/>
    </source>
</evidence>
<dbReference type="PANTHER" id="PTHR23088:SF27">
    <property type="entry name" value="DEAMINATED GLUTATHIONE AMIDASE"/>
    <property type="match status" value="1"/>
</dbReference>
<keyword evidence="11" id="KW-1185">Reference proteome</keyword>
<keyword evidence="3" id="KW-0378">Hydrolase</keyword>
<dbReference type="InterPro" id="IPR036265">
    <property type="entry name" value="HIT-like_sf"/>
</dbReference>
<dbReference type="EC" id="3.6.1.29" evidence="1"/>
<dbReference type="PRINTS" id="PR00332">
    <property type="entry name" value="HISTRIAD"/>
</dbReference>
<accession>A0A158QT23</accession>
<dbReference type="PROSITE" id="PS50263">
    <property type="entry name" value="CN_HYDROLASE"/>
    <property type="match status" value="1"/>
</dbReference>
<dbReference type="PANTHER" id="PTHR23088">
    <property type="entry name" value="NITRILASE-RELATED"/>
    <property type="match status" value="1"/>
</dbReference>
<evidence type="ECO:0000256" key="6">
    <source>
        <dbReference type="PIRSR" id="PIRSR601310-3"/>
    </source>
</evidence>
<dbReference type="InterPro" id="IPR001110">
    <property type="entry name" value="UPF0012_CS"/>
</dbReference>
<evidence type="ECO:0000256" key="7">
    <source>
        <dbReference type="PROSITE-ProRule" id="PRU00464"/>
    </source>
</evidence>
<dbReference type="GO" id="GO:0047710">
    <property type="term" value="F:bis(5'-adenosyl)-triphosphatase activity"/>
    <property type="evidence" value="ECO:0007669"/>
    <property type="project" value="UniProtKB-EC"/>
</dbReference>
<proteinExistence type="predicted"/>
<dbReference type="CDD" id="cd07572">
    <property type="entry name" value="nit"/>
    <property type="match status" value="1"/>
</dbReference>
<dbReference type="OrthoDB" id="680339at2759"/>
<dbReference type="STRING" id="53468.A0A158QT23"/>
<dbReference type="EMBL" id="UXSR01000270">
    <property type="protein sequence ID" value="VDD75887.1"/>
    <property type="molecule type" value="Genomic_DNA"/>
</dbReference>
<dbReference type="Gene3D" id="3.30.428.10">
    <property type="entry name" value="HIT-like"/>
    <property type="match status" value="1"/>
</dbReference>
<evidence type="ECO:0000259" key="9">
    <source>
        <dbReference type="PROSITE" id="PS51084"/>
    </source>
</evidence>
<evidence type="ECO:0000256" key="2">
    <source>
        <dbReference type="ARBA" id="ARBA00022741"/>
    </source>
</evidence>
<keyword evidence="2" id="KW-0547">Nucleotide-binding</keyword>
<dbReference type="InterPro" id="IPR003010">
    <property type="entry name" value="C-N_Hydrolase"/>
</dbReference>
<feature type="active site" description="Tele-AMP-histidine intermediate" evidence="5">
    <location>
        <position position="384"/>
    </location>
</feature>
<feature type="domain" description="HIT" evidence="9">
    <location>
        <begin position="291"/>
        <end position="397"/>
    </location>
</feature>
<dbReference type="InterPro" id="IPR001310">
    <property type="entry name" value="Histidine_triad_HIT"/>
</dbReference>
<protein>
    <recommendedName>
        <fullName evidence="1">bis(5'-adenosyl)-triphosphatase</fullName>
        <ecNumber evidence="1">3.6.1.29</ecNumber>
    </recommendedName>
</protein>
<evidence type="ECO:0000313" key="11">
    <source>
        <dbReference type="Proteomes" id="UP000267029"/>
    </source>
</evidence>
<evidence type="ECO:0000256" key="4">
    <source>
        <dbReference type="ARBA" id="ARBA00047780"/>
    </source>
</evidence>
<organism evidence="10 11">
    <name type="scientific">Mesocestoides corti</name>
    <name type="common">Flatworm</name>
    <dbReference type="NCBI Taxonomy" id="53468"/>
    <lineage>
        <taxon>Eukaryota</taxon>
        <taxon>Metazoa</taxon>
        <taxon>Spiralia</taxon>
        <taxon>Lophotrochozoa</taxon>
        <taxon>Platyhelminthes</taxon>
        <taxon>Cestoda</taxon>
        <taxon>Eucestoda</taxon>
        <taxon>Cyclophyllidea</taxon>
        <taxon>Mesocestoididae</taxon>
        <taxon>Mesocestoides</taxon>
    </lineage>
</organism>
<dbReference type="Pfam" id="PF00795">
    <property type="entry name" value="CN_hydrolase"/>
    <property type="match status" value="1"/>
</dbReference>
<dbReference type="InterPro" id="IPR036526">
    <property type="entry name" value="C-N_Hydrolase_sf"/>
</dbReference>
<comment type="catalytic activity">
    <reaction evidence="4">
        <text>P(1),P(3)-bis(5'-adenosyl) triphosphate + H2O = AMP + ADP + 2 H(+)</text>
        <dbReference type="Rhea" id="RHEA:13893"/>
        <dbReference type="ChEBI" id="CHEBI:15377"/>
        <dbReference type="ChEBI" id="CHEBI:15378"/>
        <dbReference type="ChEBI" id="CHEBI:58529"/>
        <dbReference type="ChEBI" id="CHEBI:456215"/>
        <dbReference type="ChEBI" id="CHEBI:456216"/>
        <dbReference type="EC" id="3.6.1.29"/>
    </reaction>
</comment>
<dbReference type="Pfam" id="PF01230">
    <property type="entry name" value="HIT"/>
    <property type="match status" value="1"/>
</dbReference>
<dbReference type="InterPro" id="IPR011146">
    <property type="entry name" value="HIT-like"/>
</dbReference>
<dbReference type="PROSITE" id="PS51084">
    <property type="entry name" value="HIT_2"/>
    <property type="match status" value="1"/>
</dbReference>
<gene>
    <name evidence="10" type="ORF">MCOS_LOCUS1890</name>
</gene>
<evidence type="ECO:0000256" key="5">
    <source>
        <dbReference type="PIRSR" id="PIRSR601310-1"/>
    </source>
</evidence>
<dbReference type="InterPro" id="IPR019808">
    <property type="entry name" value="Histidine_triad_CS"/>
</dbReference>
<dbReference type="Proteomes" id="UP000267029">
    <property type="component" value="Unassembled WGS sequence"/>
</dbReference>
<reference evidence="10 11" key="1">
    <citation type="submission" date="2018-10" db="EMBL/GenBank/DDBJ databases">
        <authorList>
            <consortium name="Pathogen Informatics"/>
        </authorList>
    </citation>
    <scope>NUCLEOTIDE SEQUENCE [LARGE SCALE GENOMIC DNA]</scope>
</reference>
<sequence>MIALVQLSSTNVKSENLKIVKDLVTKAASNGAKMVFLPEAPDYIGTSGEETSELAESFDGPFFTALRNLSVQLKVWLSIGGFHRKPSPLALDQRLLNTHIILNDRGEVESSKKLTLQESQYIQPGSLAPVVVRGTPVGDLGLAICYDLRFPELASALRYKGGANVLAYPSAFSLPTGEAGHWHTLLRARAIETQCYVIAAAQDGVHHPKFTSYGHSMVIDPWGKIIAERTEPGPGILMARICHQLEEGVVERGINYTNSVRSMLPVGLSRRHDLFPLPDVGSPIPIGTEDFQFGNITLKAEQIFYRTSVSIALVNISPLVPGHVLVIPVEVVDRFGSLPDGTIADMYACVKRISEKLCEHFGATSLTISIQDGKDAGQTVPHVHVHVLPRKPGDFAMNDDIYAALQAHDKVANRKYRSNEEMAVEAKLFRSFFYDKFGQPLKN</sequence>
<dbReference type="PROSITE" id="PS00892">
    <property type="entry name" value="HIT_1"/>
    <property type="match status" value="1"/>
</dbReference>
<dbReference type="SUPFAM" id="SSF56317">
    <property type="entry name" value="Carbon-nitrogen hydrolase"/>
    <property type="match status" value="1"/>
</dbReference>
<name>A0A158QT23_MESCO</name>
<dbReference type="InterPro" id="IPR045254">
    <property type="entry name" value="Nit1/2_C-N_Hydrolase"/>
</dbReference>
<evidence type="ECO:0000256" key="1">
    <source>
        <dbReference type="ARBA" id="ARBA00012377"/>
    </source>
</evidence>
<dbReference type="GO" id="GO:0016811">
    <property type="term" value="F:hydrolase activity, acting on carbon-nitrogen (but not peptide) bonds, in linear amides"/>
    <property type="evidence" value="ECO:0007669"/>
    <property type="project" value="InterPro"/>
</dbReference>
<evidence type="ECO:0000256" key="3">
    <source>
        <dbReference type="ARBA" id="ARBA00022801"/>
    </source>
</evidence>